<accession>A0A1I4XIP5</accession>
<dbReference type="SUPFAM" id="SSF53182">
    <property type="entry name" value="Pyrrolidone carboxyl peptidase (pyroglutamate aminopeptidase)"/>
    <property type="match status" value="1"/>
</dbReference>
<dbReference type="PIRSF" id="PIRSF015592">
    <property type="entry name" value="Prld-crbxl_pptds"/>
    <property type="match status" value="1"/>
</dbReference>
<reference evidence="12 13" key="1">
    <citation type="submission" date="2016-10" db="EMBL/GenBank/DDBJ databases">
        <authorList>
            <person name="de Groot N.N."/>
        </authorList>
    </citation>
    <scope>NUCLEOTIDE SEQUENCE [LARGE SCALE GENOMIC DNA]</scope>
    <source>
        <strain evidence="12 13">CGMCC 1.7659</strain>
    </source>
</reference>
<sequence length="217" mass="22780">MSEPVVLIAGFEPFAGEPVNPSAEIARCLDGESIAGHRVVGAVLPVSFTEAPTALAEWLDRCRPALVIALGQAGGRSEISLERVAVNLIDARIPDNAGLQPIDKPVLEDGPMAYLSSLPVKAIRAALHELDVPASLSLSAGSFVCNQVFYWLAHLLATEHPGLRGGFIHVPWLPEQLVAHPGEPCLPLSTMLHGIRAAIACAVTTATDLEVAGGTTH</sequence>
<dbReference type="InterPro" id="IPR033693">
    <property type="entry name" value="PGPEP1_Glu_AS"/>
</dbReference>
<dbReference type="Gene3D" id="3.40.630.20">
    <property type="entry name" value="Peptidase C15, pyroglutamyl peptidase I-like"/>
    <property type="match status" value="1"/>
</dbReference>
<evidence type="ECO:0000256" key="7">
    <source>
        <dbReference type="ARBA" id="ARBA00022801"/>
    </source>
</evidence>
<dbReference type="NCBIfam" id="NF009676">
    <property type="entry name" value="PRK13197.1"/>
    <property type="match status" value="1"/>
</dbReference>
<dbReference type="Pfam" id="PF01470">
    <property type="entry name" value="Peptidase_C15"/>
    <property type="match status" value="1"/>
</dbReference>
<dbReference type="CDD" id="cd00501">
    <property type="entry name" value="Peptidase_C15"/>
    <property type="match status" value="1"/>
</dbReference>
<dbReference type="PROSITE" id="PS01334">
    <property type="entry name" value="PYRASE_CYS"/>
    <property type="match status" value="1"/>
</dbReference>
<dbReference type="RefSeq" id="WP_092407221.1">
    <property type="nucleotide sequence ID" value="NZ_FOVF01000010.1"/>
</dbReference>
<dbReference type="InterPro" id="IPR033694">
    <property type="entry name" value="PGPEP1_Cys_AS"/>
</dbReference>
<feature type="active site" evidence="9 11">
    <location>
        <position position="145"/>
    </location>
</feature>
<dbReference type="HAMAP" id="MF_00417">
    <property type="entry name" value="Pyrrolid_peptidase"/>
    <property type="match status" value="1"/>
</dbReference>
<dbReference type="PROSITE" id="PS01333">
    <property type="entry name" value="PYRASE_GLU"/>
    <property type="match status" value="1"/>
</dbReference>
<feature type="active site" evidence="9">
    <location>
        <position position="169"/>
    </location>
</feature>
<feature type="active site" evidence="9 10">
    <location>
        <position position="82"/>
    </location>
</feature>
<dbReference type="EC" id="3.4.19.3" evidence="9"/>
<evidence type="ECO:0000256" key="1">
    <source>
        <dbReference type="ARBA" id="ARBA00001770"/>
    </source>
</evidence>
<evidence type="ECO:0000256" key="11">
    <source>
        <dbReference type="PROSITE-ProRule" id="PRU10077"/>
    </source>
</evidence>
<evidence type="ECO:0000256" key="3">
    <source>
        <dbReference type="ARBA" id="ARBA00004496"/>
    </source>
</evidence>
<comment type="catalytic activity">
    <reaction evidence="1 9 10">
        <text>Release of an N-terminal pyroglutamyl group from a polypeptide, the second amino acid generally not being Pro.</text>
        <dbReference type="EC" id="3.4.19.3"/>
    </reaction>
</comment>
<evidence type="ECO:0000256" key="4">
    <source>
        <dbReference type="ARBA" id="ARBA00006641"/>
    </source>
</evidence>
<comment type="subcellular location">
    <subcellularLocation>
        <location evidence="3 9">Cytoplasm</location>
    </subcellularLocation>
</comment>
<dbReference type="STRING" id="578942.SAMN05216289_11049"/>
<comment type="subunit">
    <text evidence="9">Homotetramer.</text>
</comment>
<evidence type="ECO:0000256" key="6">
    <source>
        <dbReference type="ARBA" id="ARBA00022670"/>
    </source>
</evidence>
<dbReference type="NCBIfam" id="TIGR00504">
    <property type="entry name" value="pyro_pdase"/>
    <property type="match status" value="1"/>
</dbReference>
<dbReference type="GO" id="GO:0005829">
    <property type="term" value="C:cytosol"/>
    <property type="evidence" value="ECO:0007669"/>
    <property type="project" value="InterPro"/>
</dbReference>
<proteinExistence type="inferred from homology"/>
<dbReference type="InterPro" id="IPR016125">
    <property type="entry name" value="Peptidase_C15-like"/>
</dbReference>
<organism evidence="12 13">
    <name type="scientific">Dokdonella immobilis</name>
    <dbReference type="NCBI Taxonomy" id="578942"/>
    <lineage>
        <taxon>Bacteria</taxon>
        <taxon>Pseudomonadati</taxon>
        <taxon>Pseudomonadota</taxon>
        <taxon>Gammaproteobacteria</taxon>
        <taxon>Lysobacterales</taxon>
        <taxon>Rhodanobacteraceae</taxon>
        <taxon>Dokdonella</taxon>
    </lineage>
</organism>
<keyword evidence="6 9" id="KW-0645">Protease</keyword>
<gene>
    <name evidence="9" type="primary">pcp</name>
    <name evidence="12" type="ORF">SAMN05216289_11049</name>
</gene>
<keyword evidence="5 9" id="KW-0963">Cytoplasm</keyword>
<dbReference type="GO" id="GO:0006508">
    <property type="term" value="P:proteolysis"/>
    <property type="evidence" value="ECO:0007669"/>
    <property type="project" value="UniProtKB-KW"/>
</dbReference>
<comment type="function">
    <text evidence="2 9">Removes 5-oxoproline from various penultimate amino acid residues except L-proline.</text>
</comment>
<keyword evidence="7 9" id="KW-0378">Hydrolase</keyword>
<evidence type="ECO:0000256" key="10">
    <source>
        <dbReference type="PROSITE-ProRule" id="PRU10076"/>
    </source>
</evidence>
<dbReference type="OrthoDB" id="9779738at2"/>
<evidence type="ECO:0000256" key="9">
    <source>
        <dbReference type="HAMAP-Rule" id="MF_00417"/>
    </source>
</evidence>
<protein>
    <recommendedName>
        <fullName evidence="9">Pyrrolidone-carboxylate peptidase</fullName>
        <ecNumber evidence="9">3.4.19.3</ecNumber>
    </recommendedName>
    <alternativeName>
        <fullName evidence="9">5-oxoprolyl-peptidase</fullName>
    </alternativeName>
    <alternativeName>
        <fullName evidence="9">Pyroglutamyl-peptidase I</fullName>
        <shortName evidence="9">PGP-I</shortName>
        <shortName evidence="9">Pyrase</shortName>
    </alternativeName>
</protein>
<dbReference type="FunFam" id="3.40.630.20:FF:000001">
    <property type="entry name" value="Pyrrolidone-carboxylate peptidase"/>
    <property type="match status" value="1"/>
</dbReference>
<dbReference type="InterPro" id="IPR029762">
    <property type="entry name" value="PGP-I_bact-type"/>
</dbReference>
<dbReference type="AlphaFoldDB" id="A0A1I4XIP5"/>
<evidence type="ECO:0000256" key="2">
    <source>
        <dbReference type="ARBA" id="ARBA00002280"/>
    </source>
</evidence>
<evidence type="ECO:0000256" key="8">
    <source>
        <dbReference type="ARBA" id="ARBA00022807"/>
    </source>
</evidence>
<keyword evidence="8 9" id="KW-0788">Thiol protease</keyword>
<name>A0A1I4XIP5_9GAMM</name>
<evidence type="ECO:0000313" key="13">
    <source>
        <dbReference type="Proteomes" id="UP000198575"/>
    </source>
</evidence>
<dbReference type="EMBL" id="FOVF01000010">
    <property type="protein sequence ID" value="SFN25751.1"/>
    <property type="molecule type" value="Genomic_DNA"/>
</dbReference>
<dbReference type="GO" id="GO:0016920">
    <property type="term" value="F:pyroglutamyl-peptidase activity"/>
    <property type="evidence" value="ECO:0007669"/>
    <property type="project" value="UniProtKB-UniRule"/>
</dbReference>
<comment type="similarity">
    <text evidence="4 9">Belongs to the peptidase C15 family.</text>
</comment>
<keyword evidence="13" id="KW-1185">Reference proteome</keyword>
<evidence type="ECO:0000313" key="12">
    <source>
        <dbReference type="EMBL" id="SFN25751.1"/>
    </source>
</evidence>
<dbReference type="PANTHER" id="PTHR23402">
    <property type="entry name" value="PROTEASE FAMILY C15 PYROGLUTAMYL-PEPTIDASE I-RELATED"/>
    <property type="match status" value="1"/>
</dbReference>
<dbReference type="InterPro" id="IPR036440">
    <property type="entry name" value="Peptidase_C15-like_sf"/>
</dbReference>
<dbReference type="InterPro" id="IPR000816">
    <property type="entry name" value="Peptidase_C15"/>
</dbReference>
<dbReference type="PRINTS" id="PR00706">
    <property type="entry name" value="PYROGLUPTASE"/>
</dbReference>
<dbReference type="Proteomes" id="UP000198575">
    <property type="component" value="Unassembled WGS sequence"/>
</dbReference>
<evidence type="ECO:0000256" key="5">
    <source>
        <dbReference type="ARBA" id="ARBA00022490"/>
    </source>
</evidence>
<dbReference type="PANTHER" id="PTHR23402:SF1">
    <property type="entry name" value="PYROGLUTAMYL-PEPTIDASE I"/>
    <property type="match status" value="1"/>
</dbReference>